<sequence length="172" mass="18620">MYRSASTNRVADDRYNYHLSSSSPSSSKGSSPALKSLSLEASELPVYEPLSEAAKKERIRAKFAENAVHIIPFVLLLCAFILWFLSNPEIDLPMKGNAIAAKIEGLTLEGEVDSDGTAEYPTAGEAEYPTANIISLIVYALSLGDVALANDPNGQLVIRDSVKQCDLFCLHV</sequence>
<dbReference type="PANTHER" id="PTHR34189:SF4">
    <property type="entry name" value="TRANSMEMBRANE PROTEIN"/>
    <property type="match status" value="1"/>
</dbReference>
<feature type="transmembrane region" description="Helical" evidence="1">
    <location>
        <begin position="66"/>
        <end position="85"/>
    </location>
</feature>
<dbReference type="PANTHER" id="PTHR34189">
    <property type="entry name" value="TRANSMEMBRANE PROTEIN"/>
    <property type="match status" value="1"/>
</dbReference>
<keyword evidence="1" id="KW-1133">Transmembrane helix</keyword>
<dbReference type="EMBL" id="JBFOLJ010000003">
    <property type="protein sequence ID" value="KAL2550043.1"/>
    <property type="molecule type" value="Genomic_DNA"/>
</dbReference>
<keyword evidence="3" id="KW-1185">Reference proteome</keyword>
<organism evidence="2 3">
    <name type="scientific">Forsythia ovata</name>
    <dbReference type="NCBI Taxonomy" id="205694"/>
    <lineage>
        <taxon>Eukaryota</taxon>
        <taxon>Viridiplantae</taxon>
        <taxon>Streptophyta</taxon>
        <taxon>Embryophyta</taxon>
        <taxon>Tracheophyta</taxon>
        <taxon>Spermatophyta</taxon>
        <taxon>Magnoliopsida</taxon>
        <taxon>eudicotyledons</taxon>
        <taxon>Gunneridae</taxon>
        <taxon>Pentapetalae</taxon>
        <taxon>asterids</taxon>
        <taxon>lamiids</taxon>
        <taxon>Lamiales</taxon>
        <taxon>Oleaceae</taxon>
        <taxon>Forsythieae</taxon>
        <taxon>Forsythia</taxon>
    </lineage>
</organism>
<gene>
    <name evidence="2" type="ORF">Fot_11573</name>
</gene>
<dbReference type="AlphaFoldDB" id="A0ABD1WMS5"/>
<keyword evidence="1" id="KW-0812">Transmembrane</keyword>
<dbReference type="Proteomes" id="UP001604277">
    <property type="component" value="Unassembled WGS sequence"/>
</dbReference>
<protein>
    <submittedName>
        <fullName evidence="2">Uncharacterized protein</fullName>
    </submittedName>
</protein>
<evidence type="ECO:0000313" key="3">
    <source>
        <dbReference type="Proteomes" id="UP001604277"/>
    </source>
</evidence>
<evidence type="ECO:0000313" key="2">
    <source>
        <dbReference type="EMBL" id="KAL2550043.1"/>
    </source>
</evidence>
<keyword evidence="1" id="KW-0472">Membrane</keyword>
<proteinExistence type="predicted"/>
<evidence type="ECO:0000256" key="1">
    <source>
        <dbReference type="SAM" id="Phobius"/>
    </source>
</evidence>
<comment type="caution">
    <text evidence="2">The sequence shown here is derived from an EMBL/GenBank/DDBJ whole genome shotgun (WGS) entry which is preliminary data.</text>
</comment>
<name>A0ABD1WMS5_9LAMI</name>
<accession>A0ABD1WMS5</accession>
<reference evidence="3" key="1">
    <citation type="submission" date="2024-07" db="EMBL/GenBank/DDBJ databases">
        <title>Two chromosome-level genome assemblies of Korean endemic species Abeliophyllum distichum and Forsythia ovata (Oleaceae).</title>
        <authorList>
            <person name="Jang H."/>
        </authorList>
    </citation>
    <scope>NUCLEOTIDE SEQUENCE [LARGE SCALE GENOMIC DNA]</scope>
</reference>